<evidence type="ECO:0000256" key="3">
    <source>
        <dbReference type="ARBA" id="ARBA00004300"/>
    </source>
</evidence>
<reference evidence="14 15" key="1">
    <citation type="submission" date="2023-09" db="EMBL/GenBank/DDBJ databases">
        <title>Genomes of two closely related lineages of the louse Polyplax serrata with different host specificities.</title>
        <authorList>
            <person name="Martinu J."/>
            <person name="Tarabai H."/>
            <person name="Stefka J."/>
            <person name="Hypsa V."/>
        </authorList>
    </citation>
    <scope>NUCLEOTIDE SEQUENCE [LARGE SCALE GENOMIC DNA]</scope>
    <source>
        <strain evidence="14">98ZLc_SE</strain>
    </source>
</reference>
<dbReference type="InterPro" id="IPR023379">
    <property type="entry name" value="BART_dom"/>
</dbReference>
<comment type="function">
    <text evidence="12">Plays a role as an effector of the ADP-ribosylation factor-like protein 2, ARL2.</text>
</comment>
<keyword evidence="10 12" id="KW-0539">Nucleus</keyword>
<evidence type="ECO:0000256" key="10">
    <source>
        <dbReference type="ARBA" id="ARBA00023242"/>
    </source>
</evidence>
<comment type="similarity">
    <text evidence="4 12">Belongs to the ARL2BP family.</text>
</comment>
<dbReference type="EMBL" id="JAWJWF010000005">
    <property type="protein sequence ID" value="KAK6632191.1"/>
    <property type="molecule type" value="Genomic_DNA"/>
</dbReference>
<dbReference type="Gene3D" id="1.20.1520.10">
    <property type="entry name" value="ADP-ribosylation factor-like 2-binding protein, domain"/>
    <property type="match status" value="1"/>
</dbReference>
<comment type="caution">
    <text evidence="14">The sequence shown here is derived from an EMBL/GenBank/DDBJ whole genome shotgun (WGS) entry which is preliminary data.</text>
</comment>
<evidence type="ECO:0000256" key="8">
    <source>
        <dbReference type="ARBA" id="ARBA00023128"/>
    </source>
</evidence>
<feature type="domain" description="BART" evidence="13">
    <location>
        <begin position="60"/>
        <end position="172"/>
    </location>
</feature>
<sequence length="189" mass="22280">MSVTDTTESSRSNRDNVVHELNFEDADRIKEKREKLVDLNLTVASNSENRIKFSKSQFTFDNVVGHLEDMLIDENFHKLQTSFLEKYWQEFEDGDENKHSYMPIFKEYTNKVEDFITSYLQKRIGNFSMDEFVTELEKRKDNLDGEVFEVLLTLSDFTAFKEIFLDYRAMKEGRTIDLHQSLCVSSVPL</sequence>
<dbReference type="InterPro" id="IPR042541">
    <property type="entry name" value="BART_sf"/>
</dbReference>
<gene>
    <name evidence="14" type="ORF">RUM44_007222</name>
</gene>
<keyword evidence="6 12" id="KW-0963">Cytoplasm</keyword>
<keyword evidence="9 12" id="KW-0206">Cytoskeleton</keyword>
<evidence type="ECO:0000256" key="2">
    <source>
        <dbReference type="ARBA" id="ARBA00004123"/>
    </source>
</evidence>
<evidence type="ECO:0000259" key="13">
    <source>
        <dbReference type="Pfam" id="PF11527"/>
    </source>
</evidence>
<dbReference type="PANTHER" id="PTHR15487:SF4">
    <property type="entry name" value="ADP-RIBOSYLATION FACTOR-LIKE PROTEIN 2-BINDING PROTEIN"/>
    <property type="match status" value="1"/>
</dbReference>
<evidence type="ECO:0000256" key="12">
    <source>
        <dbReference type="RuleBase" id="RU367099"/>
    </source>
</evidence>
<evidence type="ECO:0000256" key="9">
    <source>
        <dbReference type="ARBA" id="ARBA00023212"/>
    </source>
</evidence>
<accession>A0ABR1B091</accession>
<evidence type="ECO:0000256" key="4">
    <source>
        <dbReference type="ARBA" id="ARBA00009880"/>
    </source>
</evidence>
<keyword evidence="7 12" id="KW-0969">Cilium</keyword>
<keyword evidence="8 12" id="KW-0496">Mitochondrion</keyword>
<dbReference type="Proteomes" id="UP001359485">
    <property type="component" value="Unassembled WGS sequence"/>
</dbReference>
<evidence type="ECO:0000313" key="15">
    <source>
        <dbReference type="Proteomes" id="UP001359485"/>
    </source>
</evidence>
<evidence type="ECO:0000256" key="7">
    <source>
        <dbReference type="ARBA" id="ARBA00023069"/>
    </source>
</evidence>
<proteinExistence type="inferred from homology"/>
<evidence type="ECO:0000256" key="11">
    <source>
        <dbReference type="ARBA" id="ARBA00023273"/>
    </source>
</evidence>
<evidence type="ECO:0000256" key="1">
    <source>
        <dbReference type="ARBA" id="ARBA00004120"/>
    </source>
</evidence>
<evidence type="ECO:0000256" key="6">
    <source>
        <dbReference type="ARBA" id="ARBA00022490"/>
    </source>
</evidence>
<dbReference type="InterPro" id="IPR038849">
    <property type="entry name" value="ARL2BP"/>
</dbReference>
<evidence type="ECO:0000256" key="5">
    <source>
        <dbReference type="ARBA" id="ARBA00014849"/>
    </source>
</evidence>
<name>A0ABR1B091_POLSC</name>
<dbReference type="PANTHER" id="PTHR15487">
    <property type="entry name" value="ADP-RIBOSYLATION FACTOR-LIKE PROTEIN 2-BINDING PROTEIN"/>
    <property type="match status" value="1"/>
</dbReference>
<keyword evidence="11 12" id="KW-0966">Cell projection</keyword>
<organism evidence="14 15">
    <name type="scientific">Polyplax serrata</name>
    <name type="common">Common mouse louse</name>
    <dbReference type="NCBI Taxonomy" id="468196"/>
    <lineage>
        <taxon>Eukaryota</taxon>
        <taxon>Metazoa</taxon>
        <taxon>Ecdysozoa</taxon>
        <taxon>Arthropoda</taxon>
        <taxon>Hexapoda</taxon>
        <taxon>Insecta</taxon>
        <taxon>Pterygota</taxon>
        <taxon>Neoptera</taxon>
        <taxon>Paraneoptera</taxon>
        <taxon>Psocodea</taxon>
        <taxon>Troctomorpha</taxon>
        <taxon>Phthiraptera</taxon>
        <taxon>Anoplura</taxon>
        <taxon>Polyplacidae</taxon>
        <taxon>Polyplax</taxon>
    </lineage>
</organism>
<evidence type="ECO:0000313" key="14">
    <source>
        <dbReference type="EMBL" id="KAK6632191.1"/>
    </source>
</evidence>
<dbReference type="Pfam" id="PF11527">
    <property type="entry name" value="ARL2_Bind_BART"/>
    <property type="match status" value="1"/>
</dbReference>
<comment type="subcellular location">
    <subcellularLocation>
        <location evidence="1 12">Cytoplasm</location>
        <location evidence="1 12">Cytoskeleton</location>
        <location evidence="1 12">Cilium basal body</location>
    </subcellularLocation>
    <subcellularLocation>
        <location evidence="3 12">Cytoplasm</location>
        <location evidence="3 12">Cytoskeleton</location>
        <location evidence="3 12">Microtubule organizing center</location>
        <location evidence="3 12">Centrosome</location>
    </subcellularLocation>
    <subcellularLocation>
        <location evidence="12">Cytoplasm</location>
    </subcellularLocation>
    <subcellularLocation>
        <location evidence="2 12">Nucleus</location>
    </subcellularLocation>
    <subcellularLocation>
        <location evidence="12">Mitochondrion intermembrane space</location>
    </subcellularLocation>
</comment>
<keyword evidence="15" id="KW-1185">Reference proteome</keyword>
<protein>
    <recommendedName>
        <fullName evidence="5 12">ADP-ribosylation factor-like protein 2-binding protein</fullName>
        <shortName evidence="12">ARF-like 2-binding protein</shortName>
    </recommendedName>
</protein>